<protein>
    <recommendedName>
        <fullName evidence="6">Thioredoxin</fullName>
    </recommendedName>
</protein>
<feature type="site" description="Contributes to redox potential value" evidence="7">
    <location>
        <position position="35"/>
    </location>
</feature>
<dbReference type="InterPro" id="IPR036249">
    <property type="entry name" value="Thioredoxin-like_sf"/>
</dbReference>
<dbReference type="SUPFAM" id="SSF52833">
    <property type="entry name" value="Thioredoxin-like"/>
    <property type="match status" value="1"/>
</dbReference>
<feature type="site" description="Deprotonates C-terminal active site Cys" evidence="7">
    <location>
        <position position="28"/>
    </location>
</feature>
<gene>
    <name evidence="10" type="ORF">IFK94_01470</name>
</gene>
<feature type="active site" description="Nucleophile" evidence="7">
    <location>
        <position position="34"/>
    </location>
</feature>
<evidence type="ECO:0000256" key="6">
    <source>
        <dbReference type="PIRNR" id="PIRNR000077"/>
    </source>
</evidence>
<evidence type="ECO:0000256" key="3">
    <source>
        <dbReference type="ARBA" id="ARBA00022982"/>
    </source>
</evidence>
<comment type="similarity">
    <text evidence="1 6">Belongs to the thioredoxin family.</text>
</comment>
<organism evidence="10 11">
    <name type="scientific">Candidatus Polarisedimenticola svalbardensis</name>
    <dbReference type="NCBI Taxonomy" id="2886004"/>
    <lineage>
        <taxon>Bacteria</taxon>
        <taxon>Pseudomonadati</taxon>
        <taxon>Acidobacteriota</taxon>
        <taxon>Candidatus Polarisedimenticolia</taxon>
        <taxon>Candidatus Polarisedimenticolales</taxon>
        <taxon>Candidatus Polarisedimenticolaceae</taxon>
        <taxon>Candidatus Polarisedimenticola</taxon>
    </lineage>
</organism>
<evidence type="ECO:0000256" key="4">
    <source>
        <dbReference type="ARBA" id="ARBA00023157"/>
    </source>
</evidence>
<dbReference type="InterPro" id="IPR005746">
    <property type="entry name" value="Thioredoxin"/>
</dbReference>
<feature type="domain" description="Thioredoxin" evidence="9">
    <location>
        <begin position="1"/>
        <end position="109"/>
    </location>
</feature>
<dbReference type="PIRSF" id="PIRSF000077">
    <property type="entry name" value="Thioredoxin"/>
    <property type="match status" value="1"/>
</dbReference>
<reference evidence="10 11" key="1">
    <citation type="submission" date="2020-08" db="EMBL/GenBank/DDBJ databases">
        <title>Acidobacteriota in marine sediments use diverse sulfur dissimilation pathways.</title>
        <authorList>
            <person name="Wasmund K."/>
        </authorList>
    </citation>
    <scope>NUCLEOTIDE SEQUENCE [LARGE SCALE GENOMIC DNA]</scope>
    <source>
        <strain evidence="10">MAG AM4</strain>
    </source>
</reference>
<dbReference type="PROSITE" id="PS51352">
    <property type="entry name" value="THIOREDOXIN_2"/>
    <property type="match status" value="1"/>
</dbReference>
<keyword evidence="5 8" id="KW-0676">Redox-active center</keyword>
<feature type="disulfide bond" description="Redox-active" evidence="8">
    <location>
        <begin position="34"/>
        <end position="37"/>
    </location>
</feature>
<proteinExistence type="inferred from homology"/>
<dbReference type="Proteomes" id="UP000648239">
    <property type="component" value="Unassembled WGS sequence"/>
</dbReference>
<evidence type="ECO:0000313" key="10">
    <source>
        <dbReference type="EMBL" id="MBD3866769.1"/>
    </source>
</evidence>
<feature type="site" description="Contributes to redox potential value" evidence="7">
    <location>
        <position position="36"/>
    </location>
</feature>
<evidence type="ECO:0000259" key="9">
    <source>
        <dbReference type="PROSITE" id="PS51352"/>
    </source>
</evidence>
<keyword evidence="4 8" id="KW-1015">Disulfide bond</keyword>
<name>A0A8J6Y038_9BACT</name>
<evidence type="ECO:0000313" key="11">
    <source>
        <dbReference type="Proteomes" id="UP000648239"/>
    </source>
</evidence>
<keyword evidence="3" id="KW-0249">Electron transport</keyword>
<dbReference type="Gene3D" id="3.40.30.10">
    <property type="entry name" value="Glutaredoxin"/>
    <property type="match status" value="1"/>
</dbReference>
<keyword evidence="2" id="KW-0813">Transport</keyword>
<dbReference type="Pfam" id="PF00085">
    <property type="entry name" value="Thioredoxin"/>
    <property type="match status" value="1"/>
</dbReference>
<comment type="caution">
    <text evidence="10">The sequence shown here is derived from an EMBL/GenBank/DDBJ whole genome shotgun (WGS) entry which is preliminary data.</text>
</comment>
<dbReference type="PANTHER" id="PTHR45663:SF11">
    <property type="entry name" value="GEO12009P1"/>
    <property type="match status" value="1"/>
</dbReference>
<dbReference type="CDD" id="cd02947">
    <property type="entry name" value="TRX_family"/>
    <property type="match status" value="1"/>
</dbReference>
<evidence type="ECO:0000256" key="7">
    <source>
        <dbReference type="PIRSR" id="PIRSR000077-1"/>
    </source>
</evidence>
<evidence type="ECO:0000256" key="2">
    <source>
        <dbReference type="ARBA" id="ARBA00022448"/>
    </source>
</evidence>
<dbReference type="AlphaFoldDB" id="A0A8J6Y038"/>
<dbReference type="InterPro" id="IPR013766">
    <property type="entry name" value="Thioredoxin_domain"/>
</dbReference>
<evidence type="ECO:0000256" key="8">
    <source>
        <dbReference type="PIRSR" id="PIRSR000077-4"/>
    </source>
</evidence>
<accession>A0A8J6Y038</accession>
<dbReference type="GO" id="GO:0015035">
    <property type="term" value="F:protein-disulfide reductase activity"/>
    <property type="evidence" value="ECO:0007669"/>
    <property type="project" value="InterPro"/>
</dbReference>
<dbReference type="PANTHER" id="PTHR45663">
    <property type="entry name" value="GEO12009P1"/>
    <property type="match status" value="1"/>
</dbReference>
<evidence type="ECO:0000256" key="1">
    <source>
        <dbReference type="ARBA" id="ARBA00008987"/>
    </source>
</evidence>
<feature type="active site" description="Nucleophile" evidence="7">
    <location>
        <position position="37"/>
    </location>
</feature>
<dbReference type="PRINTS" id="PR00421">
    <property type="entry name" value="THIOREDOXIN"/>
</dbReference>
<dbReference type="EMBL" id="JACXWD010000002">
    <property type="protein sequence ID" value="MBD3866769.1"/>
    <property type="molecule type" value="Genomic_DNA"/>
</dbReference>
<dbReference type="GO" id="GO:0005737">
    <property type="term" value="C:cytoplasm"/>
    <property type="evidence" value="ECO:0007669"/>
    <property type="project" value="TreeGrafter"/>
</dbReference>
<sequence length="109" mass="12314">MSAGKLIELNDKTFDQQVREGSRIVLVDFWADWCKRCGQVQEDLVALADEINGRATIACINVDDNEEVPYRFGIRSVPTLILFDDGKMVDQLVGAAPRETIRRMIERAS</sequence>
<evidence type="ECO:0000256" key="5">
    <source>
        <dbReference type="ARBA" id="ARBA00023284"/>
    </source>
</evidence>